<comment type="catalytic activity">
    <reaction evidence="19">
        <text>L-threonyl-[protein] + ATP = O-phospho-L-threonyl-[protein] + ADP + H(+)</text>
        <dbReference type="Rhea" id="RHEA:46608"/>
        <dbReference type="Rhea" id="RHEA-COMP:11060"/>
        <dbReference type="Rhea" id="RHEA-COMP:11605"/>
        <dbReference type="ChEBI" id="CHEBI:15378"/>
        <dbReference type="ChEBI" id="CHEBI:30013"/>
        <dbReference type="ChEBI" id="CHEBI:30616"/>
        <dbReference type="ChEBI" id="CHEBI:61977"/>
        <dbReference type="ChEBI" id="CHEBI:456216"/>
        <dbReference type="EC" id="2.7.11.1"/>
    </reaction>
</comment>
<dbReference type="Pfam" id="PF00560">
    <property type="entry name" value="LRR_1"/>
    <property type="match status" value="4"/>
</dbReference>
<evidence type="ECO:0000256" key="19">
    <source>
        <dbReference type="ARBA" id="ARBA00047899"/>
    </source>
</evidence>
<dbReference type="InterPro" id="IPR051716">
    <property type="entry name" value="Plant_RL_S/T_kinase"/>
</dbReference>
<evidence type="ECO:0000256" key="23">
    <source>
        <dbReference type="SAM" id="SignalP"/>
    </source>
</evidence>
<dbReference type="SMART" id="SM00369">
    <property type="entry name" value="LRR_TYP"/>
    <property type="match status" value="5"/>
</dbReference>
<dbReference type="InterPro" id="IPR013210">
    <property type="entry name" value="LRR_N_plant-typ"/>
</dbReference>
<dbReference type="GO" id="GO:0005886">
    <property type="term" value="C:plasma membrane"/>
    <property type="evidence" value="ECO:0007669"/>
    <property type="project" value="UniProtKB-SubCell"/>
</dbReference>
<evidence type="ECO:0000256" key="1">
    <source>
        <dbReference type="ARBA" id="ARBA00004162"/>
    </source>
</evidence>
<dbReference type="OMA" id="SEGMHTF"/>
<dbReference type="PROSITE" id="PS51257">
    <property type="entry name" value="PROKAR_LIPOPROTEIN"/>
    <property type="match status" value="1"/>
</dbReference>
<evidence type="ECO:0000256" key="8">
    <source>
        <dbReference type="ARBA" id="ARBA00022679"/>
    </source>
</evidence>
<dbReference type="InterPro" id="IPR011009">
    <property type="entry name" value="Kinase-like_dom_sf"/>
</dbReference>
<evidence type="ECO:0000256" key="7">
    <source>
        <dbReference type="ARBA" id="ARBA00022614"/>
    </source>
</evidence>
<keyword evidence="6" id="KW-0597">Phosphoprotein</keyword>
<dbReference type="InterPro" id="IPR001611">
    <property type="entry name" value="Leu-rich_rpt"/>
</dbReference>
<accession>A0A7N0U8F9</accession>
<dbReference type="SUPFAM" id="SSF56112">
    <property type="entry name" value="Protein kinase-like (PK-like)"/>
    <property type="match status" value="1"/>
</dbReference>
<keyword evidence="12 21" id="KW-0547">Nucleotide-binding</keyword>
<keyword evidence="8" id="KW-0808">Transferase</keyword>
<keyword evidence="14 21" id="KW-0067">ATP-binding</keyword>
<dbReference type="InterPro" id="IPR003591">
    <property type="entry name" value="Leu-rich_rpt_typical-subtyp"/>
</dbReference>
<evidence type="ECO:0000259" key="24">
    <source>
        <dbReference type="PROSITE" id="PS50011"/>
    </source>
</evidence>
<dbReference type="PROSITE" id="PS00109">
    <property type="entry name" value="PROTEIN_KINASE_TYR"/>
    <property type="match status" value="1"/>
</dbReference>
<evidence type="ECO:0000256" key="13">
    <source>
        <dbReference type="ARBA" id="ARBA00022777"/>
    </source>
</evidence>
<keyword evidence="5" id="KW-0723">Serine/threonine-protein kinase</keyword>
<dbReference type="FunFam" id="3.80.10.10:FF:000041">
    <property type="entry name" value="LRR receptor-like serine/threonine-protein kinase ERECTA"/>
    <property type="match status" value="1"/>
</dbReference>
<proteinExistence type="predicted"/>
<dbReference type="PANTHER" id="PTHR48053">
    <property type="entry name" value="LEUCINE RICH REPEAT FAMILY PROTEIN, EXPRESSED"/>
    <property type="match status" value="1"/>
</dbReference>
<evidence type="ECO:0000313" key="26">
    <source>
        <dbReference type="Proteomes" id="UP000594263"/>
    </source>
</evidence>
<dbReference type="InterPro" id="IPR000719">
    <property type="entry name" value="Prot_kinase_dom"/>
</dbReference>
<comment type="subcellular location">
    <subcellularLocation>
        <location evidence="1">Cell membrane</location>
        <topology evidence="1">Single-pass membrane protein</topology>
    </subcellularLocation>
    <subcellularLocation>
        <location evidence="2">Membrane</location>
        <topology evidence="2">Single-pass type I membrane protein</topology>
    </subcellularLocation>
</comment>
<dbReference type="SUPFAM" id="SSF52058">
    <property type="entry name" value="L domain-like"/>
    <property type="match status" value="2"/>
</dbReference>
<dbReference type="FunFam" id="3.80.10.10:FF:000400">
    <property type="entry name" value="Nuclear pore complex protein NUP107"/>
    <property type="match status" value="1"/>
</dbReference>
<evidence type="ECO:0000256" key="11">
    <source>
        <dbReference type="ARBA" id="ARBA00022737"/>
    </source>
</evidence>
<dbReference type="GO" id="GO:0005524">
    <property type="term" value="F:ATP binding"/>
    <property type="evidence" value="ECO:0007669"/>
    <property type="project" value="UniProtKB-UniRule"/>
</dbReference>
<evidence type="ECO:0000256" key="5">
    <source>
        <dbReference type="ARBA" id="ARBA00022527"/>
    </source>
</evidence>
<feature type="binding site" evidence="21">
    <location>
        <position position="709"/>
    </location>
    <ligand>
        <name>ATP</name>
        <dbReference type="ChEBI" id="CHEBI:30616"/>
    </ligand>
</feature>
<dbReference type="GO" id="GO:0004674">
    <property type="term" value="F:protein serine/threonine kinase activity"/>
    <property type="evidence" value="ECO:0007669"/>
    <property type="project" value="UniProtKB-KW"/>
</dbReference>
<evidence type="ECO:0000256" key="17">
    <source>
        <dbReference type="ARBA" id="ARBA00023170"/>
    </source>
</evidence>
<dbReference type="PROSITE" id="PS00107">
    <property type="entry name" value="PROTEIN_KINASE_ATP"/>
    <property type="match status" value="1"/>
</dbReference>
<evidence type="ECO:0000256" key="6">
    <source>
        <dbReference type="ARBA" id="ARBA00022553"/>
    </source>
</evidence>
<evidence type="ECO:0000256" key="9">
    <source>
        <dbReference type="ARBA" id="ARBA00022692"/>
    </source>
</evidence>
<keyword evidence="7" id="KW-0433">Leucine-rich repeat</keyword>
<dbReference type="EnsemblPlants" id="Kaladp0058s0152.1.v1.1">
    <property type="protein sequence ID" value="Kaladp0058s0152.1.v1.1"/>
    <property type="gene ID" value="Kaladp0058s0152.v1.1"/>
</dbReference>
<evidence type="ECO:0000256" key="3">
    <source>
        <dbReference type="ARBA" id="ARBA00012513"/>
    </source>
</evidence>
<evidence type="ECO:0000256" key="10">
    <source>
        <dbReference type="ARBA" id="ARBA00022729"/>
    </source>
</evidence>
<dbReference type="InterPro" id="IPR032675">
    <property type="entry name" value="LRR_dom_sf"/>
</dbReference>
<keyword evidence="11" id="KW-0677">Repeat</keyword>
<evidence type="ECO:0000256" key="4">
    <source>
        <dbReference type="ARBA" id="ARBA00022475"/>
    </source>
</evidence>
<feature type="chain" id="PRO_5029632130" description="non-specific serine/threonine protein kinase" evidence="23">
    <location>
        <begin position="34"/>
        <end position="955"/>
    </location>
</feature>
<dbReference type="PROSITE" id="PS50011">
    <property type="entry name" value="PROTEIN_KINASE_DOM"/>
    <property type="match status" value="1"/>
</dbReference>
<evidence type="ECO:0000256" key="16">
    <source>
        <dbReference type="ARBA" id="ARBA00023136"/>
    </source>
</evidence>
<feature type="domain" description="Protein kinase" evidence="24">
    <location>
        <begin position="680"/>
        <end position="955"/>
    </location>
</feature>
<dbReference type="InterPro" id="IPR017441">
    <property type="entry name" value="Protein_kinase_ATP_BS"/>
</dbReference>
<reference evidence="25" key="1">
    <citation type="submission" date="2021-01" db="UniProtKB">
        <authorList>
            <consortium name="EnsemblPlants"/>
        </authorList>
    </citation>
    <scope>IDENTIFICATION</scope>
</reference>
<dbReference type="FunFam" id="3.80.10.10:FF:000177">
    <property type="entry name" value="Leucine-rich repeat receptor-like serine/threonine-protein kinase At1g17230"/>
    <property type="match status" value="1"/>
</dbReference>
<keyword evidence="13" id="KW-0418">Kinase</keyword>
<evidence type="ECO:0000313" key="25">
    <source>
        <dbReference type="EnsemblPlants" id="Kaladp0058s0152.1.v1.1"/>
    </source>
</evidence>
<feature type="signal peptide" evidence="23">
    <location>
        <begin position="1"/>
        <end position="33"/>
    </location>
</feature>
<keyword evidence="18" id="KW-0325">Glycoprotein</keyword>
<evidence type="ECO:0000256" key="14">
    <source>
        <dbReference type="ARBA" id="ARBA00022840"/>
    </source>
</evidence>
<dbReference type="Gramene" id="Kaladp0058s0152.1.v1.1">
    <property type="protein sequence ID" value="Kaladp0058s0152.1.v1.1"/>
    <property type="gene ID" value="Kaladp0058s0152.v1.1"/>
</dbReference>
<dbReference type="AlphaFoldDB" id="A0A7N0U8F9"/>
<dbReference type="Pfam" id="PF00069">
    <property type="entry name" value="Pkinase"/>
    <property type="match status" value="1"/>
</dbReference>
<dbReference type="Gene3D" id="1.10.510.10">
    <property type="entry name" value="Transferase(Phosphotransferase) domain 1"/>
    <property type="match status" value="1"/>
</dbReference>
<dbReference type="FunFam" id="3.30.200.20:FF:000219">
    <property type="entry name" value="Leucine-rich repeat receptor-like serine/threonine-protein kinase"/>
    <property type="match status" value="1"/>
</dbReference>
<feature type="transmembrane region" description="Helical" evidence="22">
    <location>
        <begin position="612"/>
        <end position="636"/>
    </location>
</feature>
<keyword evidence="17" id="KW-0675">Receptor</keyword>
<dbReference type="PANTHER" id="PTHR48053:SF158">
    <property type="entry name" value="MDIS1-INTERACTING RECEPTOR LIKE KINASE 2-LIKE"/>
    <property type="match status" value="1"/>
</dbReference>
<evidence type="ECO:0000256" key="20">
    <source>
        <dbReference type="ARBA" id="ARBA00048679"/>
    </source>
</evidence>
<organism evidence="25 26">
    <name type="scientific">Kalanchoe fedtschenkoi</name>
    <name type="common">Lavender scallops</name>
    <name type="synonym">South American air plant</name>
    <dbReference type="NCBI Taxonomy" id="63787"/>
    <lineage>
        <taxon>Eukaryota</taxon>
        <taxon>Viridiplantae</taxon>
        <taxon>Streptophyta</taxon>
        <taxon>Embryophyta</taxon>
        <taxon>Tracheophyta</taxon>
        <taxon>Spermatophyta</taxon>
        <taxon>Magnoliopsida</taxon>
        <taxon>eudicotyledons</taxon>
        <taxon>Gunneridae</taxon>
        <taxon>Pentapetalae</taxon>
        <taxon>Saxifragales</taxon>
        <taxon>Crassulaceae</taxon>
        <taxon>Kalanchoe</taxon>
    </lineage>
</organism>
<keyword evidence="15 22" id="KW-1133">Transmembrane helix</keyword>
<dbReference type="PRINTS" id="PR00019">
    <property type="entry name" value="LEURICHRPT"/>
</dbReference>
<evidence type="ECO:0000256" key="18">
    <source>
        <dbReference type="ARBA" id="ARBA00023180"/>
    </source>
</evidence>
<protein>
    <recommendedName>
        <fullName evidence="3">non-specific serine/threonine protein kinase</fullName>
        <ecNumber evidence="3">2.7.11.1</ecNumber>
    </recommendedName>
</protein>
<evidence type="ECO:0000256" key="15">
    <source>
        <dbReference type="ARBA" id="ARBA00022989"/>
    </source>
</evidence>
<keyword evidence="10 23" id="KW-0732">Signal</keyword>
<dbReference type="InterPro" id="IPR008266">
    <property type="entry name" value="Tyr_kinase_AS"/>
</dbReference>
<dbReference type="Gene3D" id="3.80.10.10">
    <property type="entry name" value="Ribonuclease Inhibitor"/>
    <property type="match status" value="3"/>
</dbReference>
<dbReference type="Proteomes" id="UP000594263">
    <property type="component" value="Unplaced"/>
</dbReference>
<name>A0A7N0U8F9_KALFE</name>
<keyword evidence="16 22" id="KW-0472">Membrane</keyword>
<dbReference type="EC" id="2.7.11.1" evidence="3"/>
<dbReference type="FunFam" id="1.10.510.10:FF:000417">
    <property type="entry name" value="Leucine-rich repeat receptor-like protein kinase"/>
    <property type="match status" value="1"/>
</dbReference>
<dbReference type="Gene3D" id="3.30.200.20">
    <property type="entry name" value="Phosphorylase Kinase, domain 1"/>
    <property type="match status" value="1"/>
</dbReference>
<dbReference type="Pfam" id="PF08263">
    <property type="entry name" value="LRRNT_2"/>
    <property type="match status" value="1"/>
</dbReference>
<sequence length="955" mass="104357">MAKNNLSNTQLLPLALIMSCVVLLLCNSQAAAAAGGQGLTEAQALLQWKDKNIVNKSLLESWRPEDTSPCKWFRIACNPQGSVTNITLSYLDIFGTITDLDFHAFPNLISLDLKVNYLSGTIPDSVGVLNKLVFFDLSTNLFNGTIPLSLANFSKVIEFDISRNYLTGGIDGRLFAGSPAHGLPGLVSIRRFLLQDNNLVGEIPPEIGNMKNLTLLALDGNPLTGRIPESLGNLTGMDILRLADCHLSGEIPERIARLPLRDFRLQYNRLTGEVPSGIGSLGTLVVLQLTGNNFTGSLPPQVCAGGKLMNLTVSDNGFTGPVPISLKNCSSLYRLRLQNNRLESDVGQAFGVYPNLTYIELSNNSLYGELSDEWRFSKDLYAMKLDRNLISGEIPGAIPDLINLNELDLSYNRLVGRIPSNIGSLPKLLNLRLNDNMLAGTIPASIGALTNLVELDLSNNSLTGSIPAEIGDCSRLQMLSLARNGLDGAMPYQLGNLVYLQTLLDLSYNSLSGEISPQLGKLKRLAALNLSHNSFSGSIPKSLGEDMFSLLAIDLSYNQLEGSVPNSLVFNSSSPQAFRNNKGLCGFAHLGLEPCEEAPSERSRGGSASRRVVIAVVASLAAALFLALLLIGIWIVRRSKEAGEDPEKIPDPAKRQNLFAQWNYDGKIVYEDILEATENFDDKYLIGAGGSAKVYKAKLANGDTVAVKKLVAAEMDAEEVKSFANEVKTLTKIRQRSIVKLYGFCCKGEHTFLVYEFMEKGSLEGALADDGASRELGWGKRIEMIKSVASAVAYLHHDCVPAIIHRDISSKNILLDSNLEAHVSDFGTARFLKPDSSNWTAVVGTFGYIAPEFAYTMAVTEKCDVYSFGVLTLEILMGRHPREDIDRLLDRWDSDEEDVNLKGVLDARLMRGDPMSQKTEQQLRSIVKIAVSCLVEDPRIRPSMQVVSQMLQNIE</sequence>
<evidence type="ECO:0000256" key="2">
    <source>
        <dbReference type="ARBA" id="ARBA00004479"/>
    </source>
</evidence>
<keyword evidence="4" id="KW-1003">Cell membrane</keyword>
<comment type="catalytic activity">
    <reaction evidence="20">
        <text>L-seryl-[protein] + ATP = O-phospho-L-seryl-[protein] + ADP + H(+)</text>
        <dbReference type="Rhea" id="RHEA:17989"/>
        <dbReference type="Rhea" id="RHEA-COMP:9863"/>
        <dbReference type="Rhea" id="RHEA-COMP:11604"/>
        <dbReference type="ChEBI" id="CHEBI:15378"/>
        <dbReference type="ChEBI" id="CHEBI:29999"/>
        <dbReference type="ChEBI" id="CHEBI:30616"/>
        <dbReference type="ChEBI" id="CHEBI:83421"/>
        <dbReference type="ChEBI" id="CHEBI:456216"/>
        <dbReference type="EC" id="2.7.11.1"/>
    </reaction>
</comment>
<evidence type="ECO:0000256" key="21">
    <source>
        <dbReference type="PROSITE-ProRule" id="PRU10141"/>
    </source>
</evidence>
<keyword evidence="26" id="KW-1185">Reference proteome</keyword>
<keyword evidence="9 22" id="KW-0812">Transmembrane</keyword>
<dbReference type="Pfam" id="PF13855">
    <property type="entry name" value="LRR_8"/>
    <property type="match status" value="1"/>
</dbReference>
<evidence type="ECO:0000256" key="12">
    <source>
        <dbReference type="ARBA" id="ARBA00022741"/>
    </source>
</evidence>
<evidence type="ECO:0000256" key="22">
    <source>
        <dbReference type="SAM" id="Phobius"/>
    </source>
</evidence>